<evidence type="ECO:0000313" key="1">
    <source>
        <dbReference type="EMBL" id="MFC5155479.1"/>
    </source>
</evidence>
<organism evidence="1 2">
    <name type="scientific">Streptomyces amakusaensis</name>
    <dbReference type="NCBI Taxonomy" id="67271"/>
    <lineage>
        <taxon>Bacteria</taxon>
        <taxon>Bacillati</taxon>
        <taxon>Actinomycetota</taxon>
        <taxon>Actinomycetes</taxon>
        <taxon>Kitasatosporales</taxon>
        <taxon>Streptomycetaceae</taxon>
        <taxon>Streptomyces</taxon>
    </lineage>
</organism>
<protein>
    <recommendedName>
        <fullName evidence="3">IrrE N-terminal-like domain-containing protein</fullName>
    </recommendedName>
</protein>
<dbReference type="RefSeq" id="WP_344483182.1">
    <property type="nucleotide sequence ID" value="NZ_BAAASB010000020.1"/>
</dbReference>
<dbReference type="Gene3D" id="1.10.10.2910">
    <property type="match status" value="1"/>
</dbReference>
<gene>
    <name evidence="1" type="ORF">ACFPRH_27495</name>
</gene>
<accession>A0ABW0ANW8</accession>
<name>A0ABW0ANW8_9ACTN</name>
<sequence>MSGPFGIWIDAGDADYIFYQRETSPAHQDHIILHEIGHILADHNEGEPDHEVWQDLLPNISYDVITSVLRRTAYSEEHEREAEMVATIILEWSSMMTRVTLPASEDSDLGPLRSALHPRWGWM</sequence>
<comment type="caution">
    <text evidence="1">The sequence shown here is derived from an EMBL/GenBank/DDBJ whole genome shotgun (WGS) entry which is preliminary data.</text>
</comment>
<dbReference type="Proteomes" id="UP001596160">
    <property type="component" value="Unassembled WGS sequence"/>
</dbReference>
<evidence type="ECO:0008006" key="3">
    <source>
        <dbReference type="Google" id="ProtNLM"/>
    </source>
</evidence>
<reference evidence="2" key="1">
    <citation type="journal article" date="2019" name="Int. J. Syst. Evol. Microbiol.">
        <title>The Global Catalogue of Microorganisms (GCM) 10K type strain sequencing project: providing services to taxonomists for standard genome sequencing and annotation.</title>
        <authorList>
            <consortium name="The Broad Institute Genomics Platform"/>
            <consortium name="The Broad Institute Genome Sequencing Center for Infectious Disease"/>
            <person name="Wu L."/>
            <person name="Ma J."/>
        </authorList>
    </citation>
    <scope>NUCLEOTIDE SEQUENCE [LARGE SCALE GENOMIC DNA]</scope>
    <source>
        <strain evidence="2">PCU 266</strain>
    </source>
</reference>
<proteinExistence type="predicted"/>
<evidence type="ECO:0000313" key="2">
    <source>
        <dbReference type="Proteomes" id="UP001596160"/>
    </source>
</evidence>
<dbReference type="EMBL" id="JBHSKP010000023">
    <property type="protein sequence ID" value="MFC5155479.1"/>
    <property type="molecule type" value="Genomic_DNA"/>
</dbReference>
<keyword evidence="2" id="KW-1185">Reference proteome</keyword>